<accession>Q08UB6</accession>
<dbReference type="KEGG" id="sur:STAUR_1327"/>
<dbReference type="RefSeq" id="WP_002616980.1">
    <property type="nucleotide sequence ID" value="NC_014623.1"/>
</dbReference>
<organism evidence="2 4">
    <name type="scientific">Stigmatella aurantiaca (strain DW4/3-1)</name>
    <dbReference type="NCBI Taxonomy" id="378806"/>
    <lineage>
        <taxon>Bacteria</taxon>
        <taxon>Pseudomonadati</taxon>
        <taxon>Myxococcota</taxon>
        <taxon>Myxococcia</taxon>
        <taxon>Myxococcales</taxon>
        <taxon>Cystobacterineae</taxon>
        <taxon>Archangiaceae</taxon>
        <taxon>Stigmatella</taxon>
    </lineage>
</organism>
<evidence type="ECO:0000313" key="1">
    <source>
        <dbReference type="EMBL" id="ADO69131.1"/>
    </source>
</evidence>
<proteinExistence type="predicted"/>
<dbReference type="HOGENOM" id="CLU_1061345_0_0_7"/>
<evidence type="ECO:0000313" key="3">
    <source>
        <dbReference type="Proteomes" id="UP000001351"/>
    </source>
</evidence>
<evidence type="ECO:0000313" key="4">
    <source>
        <dbReference type="Proteomes" id="UP000032702"/>
    </source>
</evidence>
<dbReference type="STRING" id="378806.STAUR_1327"/>
<gene>
    <name evidence="1" type="ordered locus">STAUR_1327</name>
    <name evidence="2" type="ORF">STIAU_0047</name>
</gene>
<dbReference type="AlphaFoldDB" id="Q08UB6"/>
<dbReference type="Proteomes" id="UP000032702">
    <property type="component" value="Unassembled WGS sequence"/>
</dbReference>
<dbReference type="EMBL" id="CP002271">
    <property type="protein sequence ID" value="ADO69131.1"/>
    <property type="molecule type" value="Genomic_DNA"/>
</dbReference>
<evidence type="ECO:0000313" key="2">
    <source>
        <dbReference type="EMBL" id="EAU64069.1"/>
    </source>
</evidence>
<protein>
    <submittedName>
        <fullName evidence="2">Uncharacterized protein</fullName>
    </submittedName>
</protein>
<dbReference type="Proteomes" id="UP000001351">
    <property type="component" value="Chromosome"/>
</dbReference>
<dbReference type="EMBL" id="AAMD01000131">
    <property type="protein sequence ID" value="EAU64069.1"/>
    <property type="molecule type" value="Genomic_DNA"/>
</dbReference>
<sequence length="262" mass="29988">MVCSFCQHGECINPAHAMPTPPARDARGWPVALGLRSVWRRLIEEHCIDLSDPSTLEKVNEIYYRSGGENFGSGTDALWTHKRAAGGELHTAIRYSREFPQDERRNILIRFIREVRIRGSRTPDFLVLHLGEDAVGPEHVEVRTLTQAKQQARVQRSKGGTHKQPLVLSSHAIERKLFYGQIGQQTPGVIVFHLPFAPLDGNALRNWQALLDGIRQRKVQFPMGLYRIEVTTGTHDATTNTRRMFVFEHARQWQGYVKDQYR</sequence>
<reference evidence="1 3" key="2">
    <citation type="journal article" date="2011" name="Mol. Biol. Evol.">
        <title>Comparative genomic analysis of fruiting body formation in Myxococcales.</title>
        <authorList>
            <person name="Huntley S."/>
            <person name="Hamann N."/>
            <person name="Wegener-Feldbrugge S."/>
            <person name="Treuner-Lange A."/>
            <person name="Kube M."/>
            <person name="Reinhardt R."/>
            <person name="Klages S."/>
            <person name="Muller R."/>
            <person name="Ronning C.M."/>
            <person name="Nierman W.C."/>
            <person name="Sogaard-Andersen L."/>
        </authorList>
    </citation>
    <scope>NUCLEOTIDE SEQUENCE [LARGE SCALE GENOMIC DNA]</scope>
    <source>
        <strain evidence="1 3">DW4/3-1</strain>
    </source>
</reference>
<keyword evidence="3" id="KW-1185">Reference proteome</keyword>
<name>Q08UB6_STIAD</name>
<reference evidence="2 4" key="1">
    <citation type="submission" date="2006-04" db="EMBL/GenBank/DDBJ databases">
        <authorList>
            <person name="Nierman W.C."/>
        </authorList>
    </citation>
    <scope>NUCLEOTIDE SEQUENCE [LARGE SCALE GENOMIC DNA]</scope>
    <source>
        <strain evidence="2 4">DW4/3-1</strain>
    </source>
</reference>